<evidence type="ECO:0000313" key="4">
    <source>
        <dbReference type="Proteomes" id="UP001151699"/>
    </source>
</evidence>
<keyword evidence="1" id="KW-0863">Zinc-finger</keyword>
<evidence type="ECO:0000256" key="1">
    <source>
        <dbReference type="PROSITE-ProRule" id="PRU01263"/>
    </source>
</evidence>
<protein>
    <recommendedName>
        <fullName evidence="2">ZAD domain-containing protein</fullName>
    </recommendedName>
</protein>
<dbReference type="Proteomes" id="UP001151699">
    <property type="component" value="Chromosome C"/>
</dbReference>
<dbReference type="GO" id="GO:0008270">
    <property type="term" value="F:zinc ion binding"/>
    <property type="evidence" value="ECO:0007669"/>
    <property type="project" value="UniProtKB-KW"/>
</dbReference>
<dbReference type="Gene3D" id="3.40.1800.20">
    <property type="match status" value="1"/>
</dbReference>
<sequence>MKNIFGSTENNIPKILRSLGDIQIIENDGLPAQICSLCLQEANSACYFRMKCQESDKLLRKGLKRSEFVVQVKDEELQDNNFDDLFDT</sequence>
<dbReference type="EMBL" id="WJQU01000004">
    <property type="protein sequence ID" value="KAJ6635800.1"/>
    <property type="molecule type" value="Genomic_DNA"/>
</dbReference>
<comment type="caution">
    <text evidence="3">The sequence shown here is derived from an EMBL/GenBank/DDBJ whole genome shotgun (WGS) entry which is preliminary data.</text>
</comment>
<reference evidence="3" key="1">
    <citation type="submission" date="2022-07" db="EMBL/GenBank/DDBJ databases">
        <authorList>
            <person name="Trinca V."/>
            <person name="Uliana J.V.C."/>
            <person name="Torres T.T."/>
            <person name="Ward R.J."/>
            <person name="Monesi N."/>
        </authorList>
    </citation>
    <scope>NUCLEOTIDE SEQUENCE</scope>
    <source>
        <strain evidence="3">HSMRA1968</strain>
        <tissue evidence="3">Whole embryos</tissue>
    </source>
</reference>
<dbReference type="GO" id="GO:0005634">
    <property type="term" value="C:nucleus"/>
    <property type="evidence" value="ECO:0007669"/>
    <property type="project" value="InterPro"/>
</dbReference>
<gene>
    <name evidence="3" type="ORF">Bhyg_14386</name>
</gene>
<organism evidence="3 4">
    <name type="scientific">Pseudolycoriella hygida</name>
    <dbReference type="NCBI Taxonomy" id="35572"/>
    <lineage>
        <taxon>Eukaryota</taxon>
        <taxon>Metazoa</taxon>
        <taxon>Ecdysozoa</taxon>
        <taxon>Arthropoda</taxon>
        <taxon>Hexapoda</taxon>
        <taxon>Insecta</taxon>
        <taxon>Pterygota</taxon>
        <taxon>Neoptera</taxon>
        <taxon>Endopterygota</taxon>
        <taxon>Diptera</taxon>
        <taxon>Nematocera</taxon>
        <taxon>Sciaroidea</taxon>
        <taxon>Sciaridae</taxon>
        <taxon>Pseudolycoriella</taxon>
    </lineage>
</organism>
<keyword evidence="4" id="KW-1185">Reference proteome</keyword>
<dbReference type="Pfam" id="PF07776">
    <property type="entry name" value="zf-AD"/>
    <property type="match status" value="1"/>
</dbReference>
<dbReference type="OrthoDB" id="6601382at2759"/>
<proteinExistence type="predicted"/>
<evidence type="ECO:0000313" key="3">
    <source>
        <dbReference type="EMBL" id="KAJ6635800.1"/>
    </source>
</evidence>
<dbReference type="SUPFAM" id="SSF57716">
    <property type="entry name" value="Glucocorticoid receptor-like (DNA-binding domain)"/>
    <property type="match status" value="1"/>
</dbReference>
<feature type="non-terminal residue" evidence="3">
    <location>
        <position position="1"/>
    </location>
</feature>
<name>A0A9Q0RVL7_9DIPT</name>
<dbReference type="PROSITE" id="PS51915">
    <property type="entry name" value="ZAD"/>
    <property type="match status" value="1"/>
</dbReference>
<evidence type="ECO:0000259" key="2">
    <source>
        <dbReference type="PROSITE" id="PS51915"/>
    </source>
</evidence>
<keyword evidence="1" id="KW-0862">Zinc</keyword>
<feature type="domain" description="ZAD" evidence="2">
    <location>
        <begin position="1"/>
        <end position="62"/>
    </location>
</feature>
<accession>A0A9Q0RVL7</accession>
<dbReference type="InterPro" id="IPR012934">
    <property type="entry name" value="Znf_AD"/>
</dbReference>
<dbReference type="AlphaFoldDB" id="A0A9Q0RVL7"/>
<keyword evidence="1" id="KW-0479">Metal-binding</keyword>
<comment type="caution">
    <text evidence="1">Lacks conserved residue(s) required for the propagation of feature annotation.</text>
</comment>